<gene>
    <name evidence="1" type="ORF">XELAEV_18011374mg</name>
</gene>
<dbReference type="Proteomes" id="UP000694892">
    <property type="component" value="Chromosome 2L"/>
</dbReference>
<evidence type="ECO:0000313" key="2">
    <source>
        <dbReference type="Proteomes" id="UP000694892"/>
    </source>
</evidence>
<organism evidence="1 2">
    <name type="scientific">Xenopus laevis</name>
    <name type="common">African clawed frog</name>
    <dbReference type="NCBI Taxonomy" id="8355"/>
    <lineage>
        <taxon>Eukaryota</taxon>
        <taxon>Metazoa</taxon>
        <taxon>Chordata</taxon>
        <taxon>Craniata</taxon>
        <taxon>Vertebrata</taxon>
        <taxon>Euteleostomi</taxon>
        <taxon>Amphibia</taxon>
        <taxon>Batrachia</taxon>
        <taxon>Anura</taxon>
        <taxon>Pipoidea</taxon>
        <taxon>Pipidae</taxon>
        <taxon>Xenopodinae</taxon>
        <taxon>Xenopus</taxon>
        <taxon>Xenopus</taxon>
    </lineage>
</organism>
<sequence length="77" mass="8824">MRLFKWDGNILDFILSVSWDRHDVQQVLLQPVSTGDFGSSPRTISRLYMPFKQTRTSHVTQEAGEITAEKKMILLAS</sequence>
<accession>A0A974DKP1</accession>
<dbReference type="AlphaFoldDB" id="A0A974DKP1"/>
<proteinExistence type="predicted"/>
<evidence type="ECO:0000313" key="1">
    <source>
        <dbReference type="EMBL" id="OCT93699.1"/>
    </source>
</evidence>
<protein>
    <submittedName>
        <fullName evidence="1">Uncharacterized protein</fullName>
    </submittedName>
</protein>
<name>A0A974DKP1_XENLA</name>
<dbReference type="EMBL" id="CM004468">
    <property type="protein sequence ID" value="OCT93699.1"/>
    <property type="molecule type" value="Genomic_DNA"/>
</dbReference>
<reference evidence="2" key="1">
    <citation type="journal article" date="2016" name="Nature">
        <title>Genome evolution in the allotetraploid frog Xenopus laevis.</title>
        <authorList>
            <person name="Session A.M."/>
            <person name="Uno Y."/>
            <person name="Kwon T."/>
            <person name="Chapman J.A."/>
            <person name="Toyoda A."/>
            <person name="Takahashi S."/>
            <person name="Fukui A."/>
            <person name="Hikosaka A."/>
            <person name="Suzuki A."/>
            <person name="Kondo M."/>
            <person name="van Heeringen S.J."/>
            <person name="Quigley I."/>
            <person name="Heinz S."/>
            <person name="Ogino H."/>
            <person name="Ochi H."/>
            <person name="Hellsten U."/>
            <person name="Lyons J.B."/>
            <person name="Simakov O."/>
            <person name="Putnam N."/>
            <person name="Stites J."/>
            <person name="Kuroki Y."/>
            <person name="Tanaka T."/>
            <person name="Michiue T."/>
            <person name="Watanabe M."/>
            <person name="Bogdanovic O."/>
            <person name="Lister R."/>
            <person name="Georgiou G."/>
            <person name="Paranjpe S.S."/>
            <person name="van Kruijsbergen I."/>
            <person name="Shu S."/>
            <person name="Carlson J."/>
            <person name="Kinoshita T."/>
            <person name="Ohta Y."/>
            <person name="Mawaribuchi S."/>
            <person name="Jenkins J."/>
            <person name="Grimwood J."/>
            <person name="Schmutz J."/>
            <person name="Mitros T."/>
            <person name="Mozaffari S.V."/>
            <person name="Suzuki Y."/>
            <person name="Haramoto Y."/>
            <person name="Yamamoto T.S."/>
            <person name="Takagi C."/>
            <person name="Heald R."/>
            <person name="Miller K."/>
            <person name="Haudenschild C."/>
            <person name="Kitzman J."/>
            <person name="Nakayama T."/>
            <person name="Izutsu Y."/>
            <person name="Robert J."/>
            <person name="Fortriede J."/>
            <person name="Burns K."/>
            <person name="Lotay V."/>
            <person name="Karimi K."/>
            <person name="Yasuoka Y."/>
            <person name="Dichmann D.S."/>
            <person name="Flajnik M.F."/>
            <person name="Houston D.W."/>
            <person name="Shendure J."/>
            <person name="DuPasquier L."/>
            <person name="Vize P.D."/>
            <person name="Zorn A.M."/>
            <person name="Ito M."/>
            <person name="Marcotte E.M."/>
            <person name="Wallingford J.B."/>
            <person name="Ito Y."/>
            <person name="Asashima M."/>
            <person name="Ueno N."/>
            <person name="Matsuda Y."/>
            <person name="Veenstra G.J."/>
            <person name="Fujiyama A."/>
            <person name="Harland R.M."/>
            <person name="Taira M."/>
            <person name="Rokhsar D.S."/>
        </authorList>
    </citation>
    <scope>NUCLEOTIDE SEQUENCE [LARGE SCALE GENOMIC DNA]</scope>
    <source>
        <strain evidence="2">J</strain>
    </source>
</reference>